<dbReference type="CDD" id="cd12885">
    <property type="entry name" value="SPRY_RanBP_like"/>
    <property type="match status" value="1"/>
</dbReference>
<protein>
    <recommendedName>
        <fullName evidence="2">B30.2/SPRY domain-containing protein</fullName>
    </recommendedName>
</protein>
<dbReference type="Pfam" id="PF00622">
    <property type="entry name" value="SPRY"/>
    <property type="match status" value="1"/>
</dbReference>
<gene>
    <name evidence="3" type="ORF">niasHT_014576</name>
</gene>
<reference evidence="3 4" key="1">
    <citation type="submission" date="2024-10" db="EMBL/GenBank/DDBJ databases">
        <authorList>
            <person name="Kim D."/>
        </authorList>
    </citation>
    <scope>NUCLEOTIDE SEQUENCE [LARGE SCALE GENOMIC DNA]</scope>
    <source>
        <strain evidence="3">BH-2024</strain>
    </source>
</reference>
<dbReference type="InterPro" id="IPR044736">
    <property type="entry name" value="Gid1/RanBPM/SPLA_SPRY"/>
</dbReference>
<sequence>MKGKKVINSSEKSNVEKQNKDAEAKNGKTLLQTNANAKEENRKVKNNKEKINKLVKQTAKELDELSLNIGSGHNDNKIIGKTKSQLSTIKARKGKKGNNNVSDLIFLREIHRQPSNFWALLNFEQNYWDANACHSDIEIIGDKNLIVHFKKRNSGWRFVFAKHPFLLGIGSSDIFYFEISIKNGGCPICFGFGVKRQQKSDERMYDGEGFYTYDSQGIFWINGSYKGMFERNACGINDIVGCGVNLATRKIFFTKNGHRMGTFDFDPSSDVYQMFPFVSLSYWNLKIEANFGPF</sequence>
<dbReference type="InterPro" id="IPR043136">
    <property type="entry name" value="B30.2/SPRY_sf"/>
</dbReference>
<dbReference type="Gene3D" id="2.60.120.920">
    <property type="match status" value="1"/>
</dbReference>
<organism evidence="3 4">
    <name type="scientific">Heterodera trifolii</name>
    <dbReference type="NCBI Taxonomy" id="157864"/>
    <lineage>
        <taxon>Eukaryota</taxon>
        <taxon>Metazoa</taxon>
        <taxon>Ecdysozoa</taxon>
        <taxon>Nematoda</taxon>
        <taxon>Chromadorea</taxon>
        <taxon>Rhabditida</taxon>
        <taxon>Tylenchina</taxon>
        <taxon>Tylenchomorpha</taxon>
        <taxon>Tylenchoidea</taxon>
        <taxon>Heteroderidae</taxon>
        <taxon>Heteroderinae</taxon>
        <taxon>Heterodera</taxon>
    </lineage>
</organism>
<feature type="compositionally biased region" description="Basic and acidic residues" evidence="1">
    <location>
        <begin position="13"/>
        <end position="26"/>
    </location>
</feature>
<evidence type="ECO:0000256" key="1">
    <source>
        <dbReference type="SAM" id="MobiDB-lite"/>
    </source>
</evidence>
<dbReference type="EMBL" id="JBICBT010000407">
    <property type="protein sequence ID" value="KAL3114762.1"/>
    <property type="molecule type" value="Genomic_DNA"/>
</dbReference>
<feature type="domain" description="B30.2/SPRY" evidence="2">
    <location>
        <begin position="105"/>
        <end position="294"/>
    </location>
</feature>
<dbReference type="PROSITE" id="PS50188">
    <property type="entry name" value="B302_SPRY"/>
    <property type="match status" value="1"/>
</dbReference>
<feature type="compositionally biased region" description="Basic and acidic residues" evidence="1">
    <location>
        <begin position="37"/>
        <end position="50"/>
    </location>
</feature>
<accession>A0ABD2LIM9</accession>
<dbReference type="SUPFAM" id="SSF49899">
    <property type="entry name" value="Concanavalin A-like lectins/glucanases"/>
    <property type="match status" value="1"/>
</dbReference>
<name>A0ABD2LIM9_9BILA</name>
<dbReference type="InterPro" id="IPR001870">
    <property type="entry name" value="B30.2/SPRY"/>
</dbReference>
<dbReference type="InterPro" id="IPR013320">
    <property type="entry name" value="ConA-like_dom_sf"/>
</dbReference>
<evidence type="ECO:0000313" key="3">
    <source>
        <dbReference type="EMBL" id="KAL3114762.1"/>
    </source>
</evidence>
<dbReference type="AlphaFoldDB" id="A0ABD2LIM9"/>
<dbReference type="Proteomes" id="UP001620626">
    <property type="component" value="Unassembled WGS sequence"/>
</dbReference>
<evidence type="ECO:0000259" key="2">
    <source>
        <dbReference type="PROSITE" id="PS50188"/>
    </source>
</evidence>
<comment type="caution">
    <text evidence="3">The sequence shown here is derived from an EMBL/GenBank/DDBJ whole genome shotgun (WGS) entry which is preliminary data.</text>
</comment>
<feature type="region of interest" description="Disordered" evidence="1">
    <location>
        <begin position="1"/>
        <end position="50"/>
    </location>
</feature>
<dbReference type="SMART" id="SM00449">
    <property type="entry name" value="SPRY"/>
    <property type="match status" value="1"/>
</dbReference>
<keyword evidence="4" id="KW-1185">Reference proteome</keyword>
<proteinExistence type="predicted"/>
<evidence type="ECO:0000313" key="4">
    <source>
        <dbReference type="Proteomes" id="UP001620626"/>
    </source>
</evidence>
<dbReference type="InterPro" id="IPR003877">
    <property type="entry name" value="SPRY_dom"/>
</dbReference>